<dbReference type="PRINTS" id="PR01415">
    <property type="entry name" value="ANKYRIN"/>
</dbReference>
<accession>A0A927MFE6</accession>
<evidence type="ECO:0000256" key="2">
    <source>
        <dbReference type="ARBA" id="ARBA00023043"/>
    </source>
</evidence>
<feature type="repeat" description="ANK" evidence="3">
    <location>
        <begin position="76"/>
        <end position="108"/>
    </location>
</feature>
<dbReference type="Pfam" id="PF12796">
    <property type="entry name" value="Ank_2"/>
    <property type="match status" value="1"/>
</dbReference>
<dbReference type="PROSITE" id="PS50297">
    <property type="entry name" value="ANK_REP_REGION"/>
    <property type="match status" value="2"/>
</dbReference>
<reference evidence="5" key="1">
    <citation type="submission" date="2020-10" db="EMBL/GenBank/DDBJ databases">
        <title>Sequencing the genomes of 1000 actinobacteria strains.</title>
        <authorList>
            <person name="Klenk H.-P."/>
        </authorList>
    </citation>
    <scope>NUCLEOTIDE SEQUENCE</scope>
    <source>
        <strain evidence="5">DSM 46832</strain>
    </source>
</reference>
<evidence type="ECO:0000256" key="4">
    <source>
        <dbReference type="SAM" id="MobiDB-lite"/>
    </source>
</evidence>
<dbReference type="PANTHER" id="PTHR24171">
    <property type="entry name" value="ANKYRIN REPEAT DOMAIN-CONTAINING PROTEIN 39-RELATED"/>
    <property type="match status" value="1"/>
</dbReference>
<feature type="compositionally biased region" description="Low complexity" evidence="4">
    <location>
        <begin position="134"/>
        <end position="147"/>
    </location>
</feature>
<feature type="region of interest" description="Disordered" evidence="4">
    <location>
        <begin position="134"/>
        <end position="162"/>
    </location>
</feature>
<dbReference type="PANTHER" id="PTHR24171:SF9">
    <property type="entry name" value="ANKYRIN REPEAT DOMAIN-CONTAINING PROTEIN 39"/>
    <property type="match status" value="1"/>
</dbReference>
<feature type="compositionally biased region" description="Basic and acidic residues" evidence="4">
    <location>
        <begin position="153"/>
        <end position="162"/>
    </location>
</feature>
<keyword evidence="2 3" id="KW-0040">ANK repeat</keyword>
<evidence type="ECO:0000256" key="3">
    <source>
        <dbReference type="PROSITE-ProRule" id="PRU00023"/>
    </source>
</evidence>
<dbReference type="EMBL" id="JADBEB010000001">
    <property type="protein sequence ID" value="MBE1492096.1"/>
    <property type="molecule type" value="Genomic_DNA"/>
</dbReference>
<keyword evidence="1" id="KW-0677">Repeat</keyword>
<dbReference type="SUPFAM" id="SSF48403">
    <property type="entry name" value="Ankyrin repeat"/>
    <property type="match status" value="1"/>
</dbReference>
<protein>
    <submittedName>
        <fullName evidence="5">Ankyrin repeat protein</fullName>
    </submittedName>
</protein>
<feature type="repeat" description="ANK" evidence="3">
    <location>
        <begin position="41"/>
        <end position="73"/>
    </location>
</feature>
<dbReference type="AlphaFoldDB" id="A0A927MFE6"/>
<evidence type="ECO:0000256" key="1">
    <source>
        <dbReference type="ARBA" id="ARBA00022737"/>
    </source>
</evidence>
<comment type="caution">
    <text evidence="5">The sequence shown here is derived from an EMBL/GenBank/DDBJ whole genome shotgun (WGS) entry which is preliminary data.</text>
</comment>
<dbReference type="RefSeq" id="WP_192771059.1">
    <property type="nucleotide sequence ID" value="NZ_JADBEB010000001.1"/>
</dbReference>
<evidence type="ECO:0000313" key="6">
    <source>
        <dbReference type="Proteomes" id="UP000649753"/>
    </source>
</evidence>
<keyword evidence="6" id="KW-1185">Reference proteome</keyword>
<evidence type="ECO:0000313" key="5">
    <source>
        <dbReference type="EMBL" id="MBE1492096.1"/>
    </source>
</evidence>
<dbReference type="Proteomes" id="UP000649753">
    <property type="component" value="Unassembled WGS sequence"/>
</dbReference>
<name>A0A927MFE6_9ACTN</name>
<dbReference type="Gene3D" id="1.25.40.20">
    <property type="entry name" value="Ankyrin repeat-containing domain"/>
    <property type="match status" value="1"/>
</dbReference>
<dbReference type="PROSITE" id="PS50088">
    <property type="entry name" value="ANK_REPEAT"/>
    <property type="match status" value="2"/>
</dbReference>
<proteinExistence type="predicted"/>
<dbReference type="InterPro" id="IPR002110">
    <property type="entry name" value="Ankyrin_rpt"/>
</dbReference>
<dbReference type="InterPro" id="IPR036770">
    <property type="entry name" value="Ankyrin_rpt-contain_sf"/>
</dbReference>
<sequence>MQLRHRKRLPKRLAAALLREDARAVTALLRAGADPNAATSDGTTPLYTASVQGRAPIVRLLLGAGAAPDTESGHGAEGTPLTGAAAWGHTDVVRELLCHGAEPNLREDHGAGLSPLDWALRAGHRQTADVLLAAGGTTTTAHGDAPDTPAPDEPTRAPDEPT</sequence>
<gene>
    <name evidence="5" type="ORF">H4W31_007734</name>
</gene>
<organism evidence="5 6">
    <name type="scientific">Plantactinospora soyae</name>
    <dbReference type="NCBI Taxonomy" id="1544732"/>
    <lineage>
        <taxon>Bacteria</taxon>
        <taxon>Bacillati</taxon>
        <taxon>Actinomycetota</taxon>
        <taxon>Actinomycetes</taxon>
        <taxon>Micromonosporales</taxon>
        <taxon>Micromonosporaceae</taxon>
        <taxon>Plantactinospora</taxon>
    </lineage>
</organism>
<dbReference type="SMART" id="SM00248">
    <property type="entry name" value="ANK"/>
    <property type="match status" value="4"/>
</dbReference>